<dbReference type="GO" id="GO:0006412">
    <property type="term" value="P:translation"/>
    <property type="evidence" value="ECO:0007669"/>
    <property type="project" value="InterPro"/>
</dbReference>
<dbReference type="GO" id="GO:0003735">
    <property type="term" value="F:structural constituent of ribosome"/>
    <property type="evidence" value="ECO:0007669"/>
    <property type="project" value="InterPro"/>
</dbReference>
<name>A0A4W3GAP6_CALMI</name>
<evidence type="ECO:0000256" key="4">
    <source>
        <dbReference type="ARBA" id="ARBA00022980"/>
    </source>
</evidence>
<evidence type="ECO:0000256" key="2">
    <source>
        <dbReference type="ARBA" id="ARBA00010797"/>
    </source>
</evidence>
<accession>A0A4W3GAP6</accession>
<evidence type="ECO:0000313" key="10">
    <source>
        <dbReference type="Proteomes" id="UP000314986"/>
    </source>
</evidence>
<reference evidence="9" key="5">
    <citation type="submission" date="2025-09" db="UniProtKB">
        <authorList>
            <consortium name="Ensembl"/>
        </authorList>
    </citation>
    <scope>IDENTIFICATION</scope>
</reference>
<evidence type="ECO:0000313" key="9">
    <source>
        <dbReference type="Ensembl" id="ENSCMIP00000000271.1"/>
    </source>
</evidence>
<evidence type="ECO:0000256" key="7">
    <source>
        <dbReference type="ARBA" id="ARBA00035267"/>
    </source>
</evidence>
<evidence type="ECO:0000256" key="5">
    <source>
        <dbReference type="ARBA" id="ARBA00023128"/>
    </source>
</evidence>
<evidence type="ECO:0000256" key="3">
    <source>
        <dbReference type="ARBA" id="ARBA00022946"/>
    </source>
</evidence>
<dbReference type="InterPro" id="IPR001684">
    <property type="entry name" value="Ribosomal_bL27"/>
</dbReference>
<dbReference type="Ensembl" id="ENSCMIT00000000304.1">
    <property type="protein sequence ID" value="ENSCMIP00000000271.1"/>
    <property type="gene ID" value="ENSCMIG00000000192.1"/>
</dbReference>
<comment type="similarity">
    <text evidence="2">Belongs to the bacterial ribosomal protein bL27 family.</text>
</comment>
<dbReference type="GO" id="GO:0005762">
    <property type="term" value="C:mitochondrial large ribosomal subunit"/>
    <property type="evidence" value="ECO:0007669"/>
    <property type="project" value="TreeGrafter"/>
</dbReference>
<organism evidence="9 10">
    <name type="scientific">Callorhinchus milii</name>
    <name type="common">Ghost shark</name>
    <dbReference type="NCBI Taxonomy" id="7868"/>
    <lineage>
        <taxon>Eukaryota</taxon>
        <taxon>Metazoa</taxon>
        <taxon>Chordata</taxon>
        <taxon>Craniata</taxon>
        <taxon>Vertebrata</taxon>
        <taxon>Chondrichthyes</taxon>
        <taxon>Holocephali</taxon>
        <taxon>Chimaeriformes</taxon>
        <taxon>Callorhinchidae</taxon>
        <taxon>Callorhinchus</taxon>
    </lineage>
</organism>
<dbReference type="STRING" id="7868.ENSCMIP00000000271"/>
<sequence length="162" mass="17820">MAALVASLGSLQLPARLGFLTSLEPWLVSLRCASKKSSGASKNRGGNSPGKRYGWKKLDGDFVHTGNILATQRLIRWHPGANVGMGRRKTLFALEDGVVRYTKEVYVPPPAAWRPLGWSAACPGGPCCTRLASTWFPRNRRVASNWWTCSEPRQQVHSVTTD</sequence>
<keyword evidence="4" id="KW-0689">Ribosomal protein</keyword>
<dbReference type="PRINTS" id="PR00063">
    <property type="entry name" value="RIBOSOMALL27"/>
</dbReference>
<comment type="subcellular location">
    <subcellularLocation>
        <location evidence="1">Mitochondrion</location>
    </subcellularLocation>
</comment>
<evidence type="ECO:0000256" key="1">
    <source>
        <dbReference type="ARBA" id="ARBA00004173"/>
    </source>
</evidence>
<dbReference type="FunFam" id="2.40.50.100:FF:000031">
    <property type="entry name" value="39S ribosomal protein L27, mitochondrial"/>
    <property type="match status" value="1"/>
</dbReference>
<evidence type="ECO:0000256" key="6">
    <source>
        <dbReference type="ARBA" id="ARBA00023274"/>
    </source>
</evidence>
<keyword evidence="6" id="KW-0687">Ribonucleoprotein</keyword>
<dbReference type="Proteomes" id="UP000314986">
    <property type="component" value="Unassembled WGS sequence"/>
</dbReference>
<keyword evidence="5" id="KW-0496">Mitochondrion</keyword>
<gene>
    <name evidence="9" type="primary">mrpl27</name>
</gene>
<reference evidence="10" key="2">
    <citation type="journal article" date="2007" name="PLoS Biol.">
        <title>Survey sequencing and comparative analysis of the elephant shark (Callorhinchus milii) genome.</title>
        <authorList>
            <person name="Venkatesh B."/>
            <person name="Kirkness E.F."/>
            <person name="Loh Y.H."/>
            <person name="Halpern A.L."/>
            <person name="Lee A.P."/>
            <person name="Johnson J."/>
            <person name="Dandona N."/>
            <person name="Viswanathan L.D."/>
            <person name="Tay A."/>
            <person name="Venter J.C."/>
            <person name="Strausberg R.L."/>
            <person name="Brenner S."/>
        </authorList>
    </citation>
    <scope>NUCLEOTIDE SEQUENCE [LARGE SCALE GENOMIC DNA]</scope>
</reference>
<dbReference type="Gene3D" id="2.40.50.100">
    <property type="match status" value="1"/>
</dbReference>
<dbReference type="SUPFAM" id="SSF110324">
    <property type="entry name" value="Ribosomal L27 protein-like"/>
    <property type="match status" value="1"/>
</dbReference>
<reference evidence="9" key="4">
    <citation type="submission" date="2025-08" db="UniProtKB">
        <authorList>
            <consortium name="Ensembl"/>
        </authorList>
    </citation>
    <scope>IDENTIFICATION</scope>
</reference>
<evidence type="ECO:0000256" key="8">
    <source>
        <dbReference type="ARBA" id="ARBA00076963"/>
    </source>
</evidence>
<dbReference type="PANTHER" id="PTHR15893:SF0">
    <property type="entry name" value="LARGE RIBOSOMAL SUBUNIT PROTEIN BL27M"/>
    <property type="match status" value="1"/>
</dbReference>
<dbReference type="Pfam" id="PF01016">
    <property type="entry name" value="Ribosomal_L27"/>
    <property type="match status" value="1"/>
</dbReference>
<dbReference type="GeneTree" id="ENSGT00960000189216"/>
<keyword evidence="3" id="KW-0809">Transit peptide</keyword>
<dbReference type="GO" id="GO:0005743">
    <property type="term" value="C:mitochondrial inner membrane"/>
    <property type="evidence" value="ECO:0007669"/>
    <property type="project" value="UniProtKB-ARBA"/>
</dbReference>
<dbReference type="InParanoid" id="A0A4W3GAP6"/>
<reference evidence="10" key="3">
    <citation type="journal article" date="2014" name="Nature">
        <title>Elephant shark genome provides unique insights into gnathostome evolution.</title>
        <authorList>
            <consortium name="International Elephant Shark Genome Sequencing Consortium"/>
            <person name="Venkatesh B."/>
            <person name="Lee A.P."/>
            <person name="Ravi V."/>
            <person name="Maurya A.K."/>
            <person name="Lian M.M."/>
            <person name="Swann J.B."/>
            <person name="Ohta Y."/>
            <person name="Flajnik M.F."/>
            <person name="Sutoh Y."/>
            <person name="Kasahara M."/>
            <person name="Hoon S."/>
            <person name="Gangu V."/>
            <person name="Roy S.W."/>
            <person name="Irimia M."/>
            <person name="Korzh V."/>
            <person name="Kondrychyn I."/>
            <person name="Lim Z.W."/>
            <person name="Tay B.H."/>
            <person name="Tohari S."/>
            <person name="Kong K.W."/>
            <person name="Ho S."/>
            <person name="Lorente-Galdos B."/>
            <person name="Quilez J."/>
            <person name="Marques-Bonet T."/>
            <person name="Raney B.J."/>
            <person name="Ingham P.W."/>
            <person name="Tay A."/>
            <person name="Hillier L.W."/>
            <person name="Minx P."/>
            <person name="Boehm T."/>
            <person name="Wilson R.K."/>
            <person name="Brenner S."/>
            <person name="Warren W.C."/>
        </authorList>
    </citation>
    <scope>NUCLEOTIDE SEQUENCE [LARGE SCALE GENOMIC DNA]</scope>
</reference>
<proteinExistence type="inferred from homology"/>
<dbReference type="AlphaFoldDB" id="A0A4W3GAP6"/>
<dbReference type="PANTHER" id="PTHR15893">
    <property type="entry name" value="RIBOSOMAL PROTEIN L27"/>
    <property type="match status" value="1"/>
</dbReference>
<protein>
    <recommendedName>
        <fullName evidence="7">Large ribosomal subunit protein bL27m</fullName>
    </recommendedName>
    <alternativeName>
        <fullName evidence="8">39S ribosomal protein L27, mitochondrial</fullName>
    </alternativeName>
</protein>
<keyword evidence="10" id="KW-1185">Reference proteome</keyword>
<reference evidence="10" key="1">
    <citation type="journal article" date="2006" name="Science">
        <title>Ancient noncoding elements conserved in the human genome.</title>
        <authorList>
            <person name="Venkatesh B."/>
            <person name="Kirkness E.F."/>
            <person name="Loh Y.H."/>
            <person name="Halpern A.L."/>
            <person name="Lee A.P."/>
            <person name="Johnson J."/>
            <person name="Dandona N."/>
            <person name="Viswanathan L.D."/>
            <person name="Tay A."/>
            <person name="Venter J.C."/>
            <person name="Strausberg R.L."/>
            <person name="Brenner S."/>
        </authorList>
    </citation>
    <scope>NUCLEOTIDE SEQUENCE [LARGE SCALE GENOMIC DNA]</scope>
</reference>